<sequence length="311" mass="35444">MNRTYESIEFEFSDPTSMSDINENWNLWRDTFLAVADECIPTKIVKGRYNPPWLTGEIKSLIKKKETLRRKVHRGTNSAALVYRNTRISAVHQRESGKFLLFPKNSNDLDLRDNILTWFKSYLSGRQQRVLVNGEISETRPVSSGVPQGSILGPLLFLIYINDLPESITSPAVDVSLFADVTKFISVVESPADACVLQAEARNVEKWAEFWRLKFNAEKCKVLSITRERHPLVAEYIVNGKTLQHVSSQKDLGVTVCSDLRWNTHIYVQVTKANRLLGVLKSSTIKVKNVNTRRCLYLTLVRSHLAYASQV</sequence>
<gene>
    <name evidence="1" type="ORF">PACLA_8A067606</name>
</gene>
<protein>
    <submittedName>
        <fullName evidence="1">Uncharacterized protein</fullName>
    </submittedName>
</protein>
<dbReference type="EMBL" id="CACRXK020002223">
    <property type="protein sequence ID" value="CAB3993273.1"/>
    <property type="molecule type" value="Genomic_DNA"/>
</dbReference>
<dbReference type="PANTHER" id="PTHR33332">
    <property type="entry name" value="REVERSE TRANSCRIPTASE DOMAIN-CONTAINING PROTEIN"/>
    <property type="match status" value="1"/>
</dbReference>
<dbReference type="OrthoDB" id="426210at2759"/>
<proteinExistence type="predicted"/>
<dbReference type="InterPro" id="IPR000477">
    <property type="entry name" value="RT_dom"/>
</dbReference>
<organism evidence="1 2">
    <name type="scientific">Paramuricea clavata</name>
    <name type="common">Red gorgonian</name>
    <name type="synonym">Violescent sea-whip</name>
    <dbReference type="NCBI Taxonomy" id="317549"/>
    <lineage>
        <taxon>Eukaryota</taxon>
        <taxon>Metazoa</taxon>
        <taxon>Cnidaria</taxon>
        <taxon>Anthozoa</taxon>
        <taxon>Octocorallia</taxon>
        <taxon>Malacalcyonacea</taxon>
        <taxon>Plexauridae</taxon>
        <taxon>Paramuricea</taxon>
    </lineage>
</organism>
<keyword evidence="2" id="KW-1185">Reference proteome</keyword>
<accession>A0A7D9I020</accession>
<comment type="caution">
    <text evidence="1">The sequence shown here is derived from an EMBL/GenBank/DDBJ whole genome shotgun (WGS) entry which is preliminary data.</text>
</comment>
<reference evidence="1" key="1">
    <citation type="submission" date="2020-04" db="EMBL/GenBank/DDBJ databases">
        <authorList>
            <person name="Alioto T."/>
            <person name="Alioto T."/>
            <person name="Gomez Garrido J."/>
        </authorList>
    </citation>
    <scope>NUCLEOTIDE SEQUENCE</scope>
    <source>
        <strain evidence="1">A484AB</strain>
    </source>
</reference>
<dbReference type="PROSITE" id="PS50878">
    <property type="entry name" value="RT_POL"/>
    <property type="match status" value="1"/>
</dbReference>
<evidence type="ECO:0000313" key="2">
    <source>
        <dbReference type="Proteomes" id="UP001152795"/>
    </source>
</evidence>
<dbReference type="AlphaFoldDB" id="A0A7D9I020"/>
<dbReference type="Proteomes" id="UP001152795">
    <property type="component" value="Unassembled WGS sequence"/>
</dbReference>
<name>A0A7D9I020_PARCT</name>
<dbReference type="Pfam" id="PF00078">
    <property type="entry name" value="RVT_1"/>
    <property type="match status" value="1"/>
</dbReference>
<evidence type="ECO:0000313" key="1">
    <source>
        <dbReference type="EMBL" id="CAB3993273.1"/>
    </source>
</evidence>